<gene>
    <name evidence="2" type="ORF">NAEGRDRAFT_54837</name>
</gene>
<evidence type="ECO:0000313" key="3">
    <source>
        <dbReference type="Proteomes" id="UP000006671"/>
    </source>
</evidence>
<evidence type="ECO:0000256" key="1">
    <source>
        <dbReference type="SAM" id="MobiDB-lite"/>
    </source>
</evidence>
<dbReference type="GeneID" id="8859715"/>
<sequence length="221" mass="25275">MPKYYFENYRVPEDLDQAQYLALVDVFYYEMLSSETRLSVIPVFVTQNYLNTPFELLKYGLEMSFDILYNQLSTHKKIGLVEKLIATYLNQDFTPEHVETIHSLSSLERKDLKANKYTSVSIEKESLKFTVVCLETVTTIQEKKEQSITLNDISDKRVKIVTIKLMEYTLQLPNLFNGNTVGSIKISTKNLSSATNNGQPTQPTVQPNQPANPQKSNCSLL</sequence>
<feature type="compositionally biased region" description="Low complexity" evidence="1">
    <location>
        <begin position="195"/>
        <end position="214"/>
    </location>
</feature>
<dbReference type="RefSeq" id="XP_002668335.1">
    <property type="nucleotide sequence ID" value="XM_002668289.1"/>
</dbReference>
<dbReference type="OrthoDB" id="10625401at2759"/>
<organism evidence="3">
    <name type="scientific">Naegleria gruberi</name>
    <name type="common">Amoeba</name>
    <dbReference type="NCBI Taxonomy" id="5762"/>
    <lineage>
        <taxon>Eukaryota</taxon>
        <taxon>Discoba</taxon>
        <taxon>Heterolobosea</taxon>
        <taxon>Tetramitia</taxon>
        <taxon>Eutetramitia</taxon>
        <taxon>Vahlkampfiidae</taxon>
        <taxon>Naegleria</taxon>
    </lineage>
</organism>
<dbReference type="EMBL" id="GG739127">
    <property type="protein sequence ID" value="EFC35591.1"/>
    <property type="molecule type" value="Genomic_DNA"/>
</dbReference>
<dbReference type="InParanoid" id="D2W5R1"/>
<dbReference type="AlphaFoldDB" id="D2W5R1"/>
<dbReference type="KEGG" id="ngr:NAEGRDRAFT_54837"/>
<dbReference type="VEuPathDB" id="AmoebaDB:NAEGRDRAFT_54837"/>
<proteinExistence type="predicted"/>
<accession>D2W5R1</accession>
<dbReference type="Proteomes" id="UP000006671">
    <property type="component" value="Unassembled WGS sequence"/>
</dbReference>
<protein>
    <submittedName>
        <fullName evidence="2">Predicted protein</fullName>
    </submittedName>
</protein>
<name>D2W5R1_NAEGR</name>
<feature type="region of interest" description="Disordered" evidence="1">
    <location>
        <begin position="190"/>
        <end position="221"/>
    </location>
</feature>
<reference evidence="2 3" key="1">
    <citation type="journal article" date="2010" name="Cell">
        <title>The genome of Naegleria gruberi illuminates early eukaryotic versatility.</title>
        <authorList>
            <person name="Fritz-Laylin L.K."/>
            <person name="Prochnik S.E."/>
            <person name="Ginger M.L."/>
            <person name="Dacks J.B."/>
            <person name="Carpenter M.L."/>
            <person name="Field M.C."/>
            <person name="Kuo A."/>
            <person name="Paredez A."/>
            <person name="Chapman J."/>
            <person name="Pham J."/>
            <person name="Shu S."/>
            <person name="Neupane R."/>
            <person name="Cipriano M."/>
            <person name="Mancuso J."/>
            <person name="Tu H."/>
            <person name="Salamov A."/>
            <person name="Lindquist E."/>
            <person name="Shapiro H."/>
            <person name="Lucas S."/>
            <person name="Grigoriev I.V."/>
            <person name="Cande W.Z."/>
            <person name="Fulton C."/>
            <person name="Rokhsar D.S."/>
            <person name="Dawson S.C."/>
        </authorList>
    </citation>
    <scope>NUCLEOTIDE SEQUENCE [LARGE SCALE GENOMIC DNA]</scope>
    <source>
        <strain evidence="2 3">NEG-M</strain>
    </source>
</reference>
<keyword evidence="3" id="KW-1185">Reference proteome</keyword>
<evidence type="ECO:0000313" key="2">
    <source>
        <dbReference type="EMBL" id="EFC35591.1"/>
    </source>
</evidence>